<feature type="region of interest" description="Disordered" evidence="6">
    <location>
        <begin position="870"/>
        <end position="916"/>
    </location>
</feature>
<keyword evidence="11" id="KW-1185">Reference proteome</keyword>
<dbReference type="GO" id="GO:0032366">
    <property type="term" value="P:intracellular sterol transport"/>
    <property type="evidence" value="ECO:0007669"/>
    <property type="project" value="TreeGrafter"/>
</dbReference>
<dbReference type="Proteomes" id="UP000317494">
    <property type="component" value="Unassembled WGS sequence"/>
</dbReference>
<dbReference type="InterPro" id="IPR011993">
    <property type="entry name" value="PH-like_dom_sf"/>
</dbReference>
<feature type="domain" description="VASt" evidence="8">
    <location>
        <begin position="562"/>
        <end position="734"/>
    </location>
</feature>
<dbReference type="PANTHER" id="PTHR23319:SF4">
    <property type="entry name" value="GRAM DOMAIN CONTAINING 1B, ISOFORM E"/>
    <property type="match status" value="1"/>
</dbReference>
<feature type="region of interest" description="Disordered" evidence="6">
    <location>
        <begin position="479"/>
        <end position="499"/>
    </location>
</feature>
<dbReference type="Pfam" id="PF02893">
    <property type="entry name" value="GRAM"/>
    <property type="match status" value="1"/>
</dbReference>
<evidence type="ECO:0000256" key="1">
    <source>
        <dbReference type="ARBA" id="ARBA00004167"/>
    </source>
</evidence>
<feature type="region of interest" description="Disordered" evidence="6">
    <location>
        <begin position="347"/>
        <end position="369"/>
    </location>
</feature>
<evidence type="ECO:0000256" key="5">
    <source>
        <dbReference type="ARBA" id="ARBA00023136"/>
    </source>
</evidence>
<dbReference type="PANTHER" id="PTHR23319">
    <property type="entry name" value="GRAM DOMAIN CONTAINING 1B, ISOFORM E"/>
    <property type="match status" value="1"/>
</dbReference>
<evidence type="ECO:0000256" key="2">
    <source>
        <dbReference type="ARBA" id="ARBA00006582"/>
    </source>
</evidence>
<feature type="compositionally biased region" description="Polar residues" evidence="6">
    <location>
        <begin position="899"/>
        <end position="913"/>
    </location>
</feature>
<feature type="compositionally biased region" description="Polar residues" evidence="6">
    <location>
        <begin position="485"/>
        <end position="499"/>
    </location>
</feature>
<feature type="region of interest" description="Disordered" evidence="6">
    <location>
        <begin position="733"/>
        <end position="806"/>
    </location>
</feature>
<dbReference type="VEuPathDB" id="FungiDB:SeMB42_g07526"/>
<dbReference type="Gene3D" id="2.30.29.30">
    <property type="entry name" value="Pleckstrin-homology domain (PH domain)/Phosphotyrosine-binding domain (PTB)"/>
    <property type="match status" value="1"/>
</dbReference>
<dbReference type="InterPro" id="IPR031968">
    <property type="entry name" value="VASt"/>
</dbReference>
<evidence type="ECO:0000256" key="6">
    <source>
        <dbReference type="SAM" id="MobiDB-lite"/>
    </source>
</evidence>
<dbReference type="GO" id="GO:0120015">
    <property type="term" value="F:sterol transfer activity"/>
    <property type="evidence" value="ECO:0007669"/>
    <property type="project" value="TreeGrafter"/>
</dbReference>
<dbReference type="GO" id="GO:0032934">
    <property type="term" value="F:sterol binding"/>
    <property type="evidence" value="ECO:0007669"/>
    <property type="project" value="TreeGrafter"/>
</dbReference>
<dbReference type="InterPro" id="IPR004182">
    <property type="entry name" value="GRAM"/>
</dbReference>
<dbReference type="GO" id="GO:0140268">
    <property type="term" value="C:endoplasmic reticulum-plasma membrane contact site"/>
    <property type="evidence" value="ECO:0007669"/>
    <property type="project" value="TreeGrafter"/>
</dbReference>
<feature type="region of interest" description="Disordered" evidence="6">
    <location>
        <begin position="270"/>
        <end position="291"/>
    </location>
</feature>
<gene>
    <name evidence="10" type="ORF">SeLEV6574_g05713</name>
    <name evidence="9" type="ORF">SeMB42_g07526</name>
</gene>
<evidence type="ECO:0000256" key="7">
    <source>
        <dbReference type="SAM" id="Phobius"/>
    </source>
</evidence>
<dbReference type="CDD" id="cd13220">
    <property type="entry name" value="PH-GRAM_GRAMDC"/>
    <property type="match status" value="1"/>
</dbReference>
<keyword evidence="4 7" id="KW-1133">Transmembrane helix</keyword>
<comment type="caution">
    <text evidence="10">The sequence shown here is derived from an EMBL/GenBank/DDBJ whole genome shotgun (WGS) entry which is preliminary data.</text>
</comment>
<comment type="similarity">
    <text evidence="2">Belongs to the YSP2 family.</text>
</comment>
<dbReference type="GO" id="GO:0005886">
    <property type="term" value="C:plasma membrane"/>
    <property type="evidence" value="ECO:0007669"/>
    <property type="project" value="TreeGrafter"/>
</dbReference>
<dbReference type="InterPro" id="IPR051482">
    <property type="entry name" value="Cholesterol_transport"/>
</dbReference>
<keyword evidence="5 7" id="KW-0472">Membrane</keyword>
<dbReference type="EMBL" id="QEAM01000281">
    <property type="protein sequence ID" value="TPX42204.1"/>
    <property type="molecule type" value="Genomic_DNA"/>
</dbReference>
<dbReference type="PROSITE" id="PS51778">
    <property type="entry name" value="VAST"/>
    <property type="match status" value="1"/>
</dbReference>
<comment type="subcellular location">
    <subcellularLocation>
        <location evidence="1">Membrane</location>
        <topology evidence="1">Single-pass membrane protein</topology>
    </subcellularLocation>
</comment>
<evidence type="ECO:0000313" key="12">
    <source>
        <dbReference type="Proteomes" id="UP000320475"/>
    </source>
</evidence>
<evidence type="ECO:0000313" key="9">
    <source>
        <dbReference type="EMBL" id="TPX33061.1"/>
    </source>
</evidence>
<sequence length="1067" mass="115523">MRESTTIRAVSQSEAILSEPSKVVESSTSVPTIFVTEDMTAEENYDFVNVESCDNTAVLTSSKSSTHGPSDKDTRKFRHEFPSLASECLLSVYRCALEKDVIWQGKCYLTSNHCCFYGKIFAKAAKVALLYAEIISIEKKHTAGIIPNAIRIKTASNRYTLCSFLRRDAAFSDIMDSWKTHRRDSVAPFSLSDDRLLGSERESRVSRSMKPPAPRIHSDVFHDDDTNTDSVVITALLSSSDHARHSDTDESRGPSPIHIKFSASEGLEKIPEVPTPAPSLPSASLLKSGSDPSAVPPAFIPVDSNHYTAFSTKTQNRSDSIVTGESVTVNAVSTAQPAIPAILPKQPTTSMTVQNPGSPPRSNTEIPPPKISAPTPAQAVLDILGVATAPKADIIQPSNSGTSPEPASMEFLHHSLGRNLSSKSLAVQYSGTLVNNMNDFFRRLIPNTNENATGLNSPGGDPNSKTSNETLAVAPVAATSPPVQKTKSLSIESAPSTDKISPAVTQLQKVYDRLGSNNATNSAAAGGNNNIARTSEMVIMKRAGNERTRTQPVHCGCDTHPNHVIILDEVVDMDVKTLFNTLYGENATLVKEVHSKRDVLDYTAGDWVAGDEKSQSRDISYNAVPRNPLGLTAKTYTPCNERQTILKQEHGSTYVVQSLLRTPKIPYGDAFYIEQRVCLHLASAGKSRIKVCVKVEFRKSTVFKDKIEQASIESTTSFLKDLVAAVRERSLSISRTSPVQAHQAAAAPSRPAHLRHRRGPSSHSSSPAHHRKTKSGNWQVKNDGSLVDSEKSKPPAPSHLKGDLPPESAATAIMATNEAGQSLQAIFCGLLITLPTTLCDVLWRLLMTLYSSISGRANGASLCRSASGTIQSSSISSSGGGGGSTDSPRLAQHRHESSMDSTANSRHNPTRNTNIRRDAANFTSKLFVAGLIGGTILTVFNMYTIIQVTNRLDTTIQAVVSRGSGAAHIIEPGIPDSPSPKSPVQPGQEKRRVFELDEAYKRAVQHTRKQMDIVATEKLAQLETQQVTLQDTLERVRLDVRDALSILDQHTQVTTPKTDLVVNDLVT</sequence>
<dbReference type="Proteomes" id="UP000320475">
    <property type="component" value="Unassembled WGS sequence"/>
</dbReference>
<dbReference type="OrthoDB" id="2162691at2759"/>
<dbReference type="EMBL" id="QEAN01000548">
    <property type="protein sequence ID" value="TPX33061.1"/>
    <property type="molecule type" value="Genomic_DNA"/>
</dbReference>
<feature type="compositionally biased region" description="Low complexity" evidence="6">
    <location>
        <begin position="740"/>
        <end position="751"/>
    </location>
</feature>
<feature type="region of interest" description="Disordered" evidence="6">
    <location>
        <begin position="200"/>
        <end position="222"/>
    </location>
</feature>
<dbReference type="Pfam" id="PF16016">
    <property type="entry name" value="VASt"/>
    <property type="match status" value="1"/>
</dbReference>
<dbReference type="GO" id="GO:0005789">
    <property type="term" value="C:endoplasmic reticulum membrane"/>
    <property type="evidence" value="ECO:0007669"/>
    <property type="project" value="TreeGrafter"/>
</dbReference>
<feature type="transmembrane region" description="Helical" evidence="7">
    <location>
        <begin position="926"/>
        <end position="946"/>
    </location>
</feature>
<name>A0A507CSR0_9FUNG</name>
<reference evidence="11 12" key="1">
    <citation type="journal article" date="2019" name="Sci. Rep.">
        <title>Comparative genomics of chytrid fungi reveal insights into the obligate biotrophic and pathogenic lifestyle of Synchytrium endobioticum.</title>
        <authorList>
            <person name="van de Vossenberg B.T.L.H."/>
            <person name="Warris S."/>
            <person name="Nguyen H.D.T."/>
            <person name="van Gent-Pelzer M.P.E."/>
            <person name="Joly D.L."/>
            <person name="van de Geest H.C."/>
            <person name="Bonants P.J.M."/>
            <person name="Smith D.S."/>
            <person name="Levesque C.A."/>
            <person name="van der Lee T.A.J."/>
        </authorList>
    </citation>
    <scope>NUCLEOTIDE SEQUENCE [LARGE SCALE GENOMIC DNA]</scope>
    <source>
        <strain evidence="10 12">LEV6574</strain>
        <strain evidence="9 11">MB42</strain>
    </source>
</reference>
<evidence type="ECO:0000259" key="8">
    <source>
        <dbReference type="PROSITE" id="PS51778"/>
    </source>
</evidence>
<feature type="compositionally biased region" description="Polar residues" evidence="6">
    <location>
        <begin position="347"/>
        <end position="365"/>
    </location>
</feature>
<dbReference type="SMART" id="SM00568">
    <property type="entry name" value="GRAM"/>
    <property type="match status" value="1"/>
</dbReference>
<evidence type="ECO:0000256" key="3">
    <source>
        <dbReference type="ARBA" id="ARBA00022692"/>
    </source>
</evidence>
<dbReference type="AlphaFoldDB" id="A0A507CSR0"/>
<evidence type="ECO:0000313" key="11">
    <source>
        <dbReference type="Proteomes" id="UP000317494"/>
    </source>
</evidence>
<dbReference type="STRING" id="286115.A0A507CSR0"/>
<evidence type="ECO:0000313" key="10">
    <source>
        <dbReference type="EMBL" id="TPX42204.1"/>
    </source>
</evidence>
<evidence type="ECO:0000256" key="4">
    <source>
        <dbReference type="ARBA" id="ARBA00022989"/>
    </source>
</evidence>
<protein>
    <recommendedName>
        <fullName evidence="8">VASt domain-containing protein</fullName>
    </recommendedName>
</protein>
<keyword evidence="3 7" id="KW-0812">Transmembrane</keyword>
<accession>A0A507CSR0</accession>
<proteinExistence type="inferred from homology"/>
<organism evidence="10 12">
    <name type="scientific">Synchytrium endobioticum</name>
    <dbReference type="NCBI Taxonomy" id="286115"/>
    <lineage>
        <taxon>Eukaryota</taxon>
        <taxon>Fungi</taxon>
        <taxon>Fungi incertae sedis</taxon>
        <taxon>Chytridiomycota</taxon>
        <taxon>Chytridiomycota incertae sedis</taxon>
        <taxon>Chytridiomycetes</taxon>
        <taxon>Synchytriales</taxon>
        <taxon>Synchytriaceae</taxon>
        <taxon>Synchytrium</taxon>
    </lineage>
</organism>